<dbReference type="PANTHER" id="PTHR12628">
    <property type="entry name" value="POLYCOMB-LIKE TRANSCRIPTION FACTOR"/>
    <property type="match status" value="1"/>
</dbReference>
<dbReference type="Ensembl" id="ENSPLAT00000022855.1">
    <property type="protein sequence ID" value="ENSPLAP00000014504.1"/>
    <property type="gene ID" value="ENSPLAG00000018291.1"/>
</dbReference>
<reference evidence="9" key="1">
    <citation type="submission" date="2025-08" db="UniProtKB">
        <authorList>
            <consortium name="Ensembl"/>
        </authorList>
    </citation>
    <scope>IDENTIFICATION</scope>
</reference>
<evidence type="ECO:0000256" key="3">
    <source>
        <dbReference type="ARBA" id="ARBA00022737"/>
    </source>
</evidence>
<dbReference type="InterPro" id="IPR011011">
    <property type="entry name" value="Znf_FYVE_PHD"/>
</dbReference>
<dbReference type="InterPro" id="IPR019787">
    <property type="entry name" value="Znf_PHD-finger"/>
</dbReference>
<evidence type="ECO:0000259" key="7">
    <source>
        <dbReference type="SMART" id="SM00249"/>
    </source>
</evidence>
<dbReference type="SMART" id="SM00249">
    <property type="entry name" value="PHD"/>
    <property type="match status" value="2"/>
</dbReference>
<comment type="subcellular location">
    <subcellularLocation>
        <location evidence="1">Nucleus</location>
    </subcellularLocation>
</comment>
<dbReference type="Gene3D" id="2.30.30.140">
    <property type="match status" value="1"/>
</dbReference>
<dbReference type="Proteomes" id="UP000261500">
    <property type="component" value="Unplaced"/>
</dbReference>
<dbReference type="InterPro" id="IPR002999">
    <property type="entry name" value="Tudor"/>
</dbReference>
<keyword evidence="5" id="KW-0862">Zinc</keyword>
<dbReference type="Gene3D" id="3.30.40.10">
    <property type="entry name" value="Zinc/RING finger domain, C3HC4 (zinc finger)"/>
    <property type="match status" value="2"/>
</dbReference>
<evidence type="ECO:0000256" key="6">
    <source>
        <dbReference type="ARBA" id="ARBA00023242"/>
    </source>
</evidence>
<reference evidence="9" key="2">
    <citation type="submission" date="2025-09" db="UniProtKB">
        <authorList>
            <consortium name="Ensembl"/>
        </authorList>
    </citation>
    <scope>IDENTIFICATION</scope>
</reference>
<dbReference type="GO" id="GO:0005634">
    <property type="term" value="C:nucleus"/>
    <property type="evidence" value="ECO:0007669"/>
    <property type="project" value="UniProtKB-SubCell"/>
</dbReference>
<keyword evidence="4" id="KW-0863">Zinc-finger</keyword>
<dbReference type="GO" id="GO:0045814">
    <property type="term" value="P:negative regulation of gene expression, epigenetic"/>
    <property type="evidence" value="ECO:0007669"/>
    <property type="project" value="TreeGrafter"/>
</dbReference>
<dbReference type="Pfam" id="PF00628">
    <property type="entry name" value="PHD"/>
    <property type="match status" value="1"/>
</dbReference>
<evidence type="ECO:0000256" key="4">
    <source>
        <dbReference type="ARBA" id="ARBA00022771"/>
    </source>
</evidence>
<feature type="domain" description="Zinc finger PHD-type" evidence="7">
    <location>
        <begin position="87"/>
        <end position="156"/>
    </location>
</feature>
<name>A0A3B3UPB8_9TELE</name>
<dbReference type="GeneTree" id="ENSGT00950000183180"/>
<dbReference type="InterPro" id="IPR013083">
    <property type="entry name" value="Znf_RING/FYVE/PHD"/>
</dbReference>
<organism evidence="9 10">
    <name type="scientific">Poecilia latipinna</name>
    <name type="common">sailfin molly</name>
    <dbReference type="NCBI Taxonomy" id="48699"/>
    <lineage>
        <taxon>Eukaryota</taxon>
        <taxon>Metazoa</taxon>
        <taxon>Chordata</taxon>
        <taxon>Craniata</taxon>
        <taxon>Vertebrata</taxon>
        <taxon>Euteleostomi</taxon>
        <taxon>Actinopterygii</taxon>
        <taxon>Neopterygii</taxon>
        <taxon>Teleostei</taxon>
        <taxon>Neoteleostei</taxon>
        <taxon>Acanthomorphata</taxon>
        <taxon>Ovalentaria</taxon>
        <taxon>Atherinomorphae</taxon>
        <taxon>Cyprinodontiformes</taxon>
        <taxon>Poeciliidae</taxon>
        <taxon>Poeciliinae</taxon>
        <taxon>Poecilia</taxon>
    </lineage>
</organism>
<feature type="domain" description="Zinc finger PHD-type" evidence="7">
    <location>
        <begin position="203"/>
        <end position="258"/>
    </location>
</feature>
<sequence length="279" mass="31253">MTEPFSSLETQVSHLSVCRMFENPTEPFCSLEPQVCPGGGACHSTGVLEDDEGAEPHLTEGQFVLCRWSDGLYYVGKIQRVSPQRQSCFVTFEDNSKFWVLWKDIQHGEGILGQSEPNNGILICGKCGIGFHQLCHVPPVEGSATDLSPWFCRRCVFALAVRGGALRKGPIAKALWAMKQVLPYDLAALNWDSQHRTNQQHCYCYCGGPGEWYLKMLQCFRCQQWFHEACTQSLQDAMMFGDRWVLVPGGAWVGGTVPRSELEWCSVVGLLCSSRMVHH</sequence>
<protein>
    <submittedName>
        <fullName evidence="9">PHD finger protein 19</fullName>
    </submittedName>
</protein>
<dbReference type="PANTHER" id="PTHR12628:SF6">
    <property type="entry name" value="PHD FINGER PROTEIN 19"/>
    <property type="match status" value="1"/>
</dbReference>
<dbReference type="GO" id="GO:0003682">
    <property type="term" value="F:chromatin binding"/>
    <property type="evidence" value="ECO:0007669"/>
    <property type="project" value="TreeGrafter"/>
</dbReference>
<keyword evidence="2" id="KW-0479">Metal-binding</keyword>
<evidence type="ECO:0000313" key="10">
    <source>
        <dbReference type="Proteomes" id="UP000261500"/>
    </source>
</evidence>
<dbReference type="FunFam" id="2.30.30.140:FF:000014">
    <property type="entry name" value="Metal-response element-binding transcription factor 2"/>
    <property type="match status" value="1"/>
</dbReference>
<dbReference type="InterPro" id="IPR001965">
    <property type="entry name" value="Znf_PHD"/>
</dbReference>
<evidence type="ECO:0000256" key="1">
    <source>
        <dbReference type="ARBA" id="ARBA00004123"/>
    </source>
</evidence>
<accession>A0A3B3UPB8</accession>
<evidence type="ECO:0000259" key="8">
    <source>
        <dbReference type="SMART" id="SM00333"/>
    </source>
</evidence>
<keyword evidence="6" id="KW-0539">Nucleus</keyword>
<dbReference type="GO" id="GO:0008270">
    <property type="term" value="F:zinc ion binding"/>
    <property type="evidence" value="ECO:0007669"/>
    <property type="project" value="UniProtKB-KW"/>
</dbReference>
<evidence type="ECO:0000256" key="2">
    <source>
        <dbReference type="ARBA" id="ARBA00022723"/>
    </source>
</evidence>
<keyword evidence="10" id="KW-1185">Reference proteome</keyword>
<dbReference type="Pfam" id="PF18104">
    <property type="entry name" value="Tudor_2"/>
    <property type="match status" value="1"/>
</dbReference>
<proteinExistence type="predicted"/>
<dbReference type="GO" id="GO:0003677">
    <property type="term" value="F:DNA binding"/>
    <property type="evidence" value="ECO:0007669"/>
    <property type="project" value="TreeGrafter"/>
</dbReference>
<evidence type="ECO:0000256" key="5">
    <source>
        <dbReference type="ARBA" id="ARBA00022833"/>
    </source>
</evidence>
<dbReference type="SMART" id="SM00333">
    <property type="entry name" value="TUDOR"/>
    <property type="match status" value="1"/>
</dbReference>
<evidence type="ECO:0000313" key="9">
    <source>
        <dbReference type="Ensembl" id="ENSPLAP00000014504.1"/>
    </source>
</evidence>
<dbReference type="InterPro" id="IPR040477">
    <property type="entry name" value="KDM4-like_Tudor"/>
</dbReference>
<dbReference type="SUPFAM" id="SSF63748">
    <property type="entry name" value="Tudor/PWWP/MBT"/>
    <property type="match status" value="1"/>
</dbReference>
<dbReference type="AlphaFoldDB" id="A0A3B3UPB8"/>
<dbReference type="SUPFAM" id="SSF57903">
    <property type="entry name" value="FYVE/PHD zinc finger"/>
    <property type="match status" value="2"/>
</dbReference>
<feature type="domain" description="Tudor" evidence="8">
    <location>
        <begin position="56"/>
        <end position="113"/>
    </location>
</feature>
<keyword evidence="3" id="KW-0677">Repeat</keyword>